<dbReference type="Proteomes" id="UP001054252">
    <property type="component" value="Unassembled WGS sequence"/>
</dbReference>
<organism evidence="1 2">
    <name type="scientific">Rubroshorea leprosula</name>
    <dbReference type="NCBI Taxonomy" id="152421"/>
    <lineage>
        <taxon>Eukaryota</taxon>
        <taxon>Viridiplantae</taxon>
        <taxon>Streptophyta</taxon>
        <taxon>Embryophyta</taxon>
        <taxon>Tracheophyta</taxon>
        <taxon>Spermatophyta</taxon>
        <taxon>Magnoliopsida</taxon>
        <taxon>eudicotyledons</taxon>
        <taxon>Gunneridae</taxon>
        <taxon>Pentapetalae</taxon>
        <taxon>rosids</taxon>
        <taxon>malvids</taxon>
        <taxon>Malvales</taxon>
        <taxon>Dipterocarpaceae</taxon>
        <taxon>Rubroshorea</taxon>
    </lineage>
</organism>
<dbReference type="AlphaFoldDB" id="A0AAV5MP86"/>
<evidence type="ECO:0000313" key="1">
    <source>
        <dbReference type="EMBL" id="GKV51360.1"/>
    </source>
</evidence>
<name>A0AAV5MP86_9ROSI</name>
<accession>A0AAV5MP86</accession>
<sequence>MHICYKCRRNCITLLTGLTMKIASNTNRSTLARAFPNLLAFCQ</sequence>
<evidence type="ECO:0000313" key="2">
    <source>
        <dbReference type="Proteomes" id="UP001054252"/>
    </source>
</evidence>
<reference evidence="1 2" key="1">
    <citation type="journal article" date="2021" name="Commun. Biol.">
        <title>The genome of Shorea leprosula (Dipterocarpaceae) highlights the ecological relevance of drought in aseasonal tropical rainforests.</title>
        <authorList>
            <person name="Ng K.K.S."/>
            <person name="Kobayashi M.J."/>
            <person name="Fawcett J.A."/>
            <person name="Hatakeyama M."/>
            <person name="Paape T."/>
            <person name="Ng C.H."/>
            <person name="Ang C.C."/>
            <person name="Tnah L.H."/>
            <person name="Lee C.T."/>
            <person name="Nishiyama T."/>
            <person name="Sese J."/>
            <person name="O'Brien M.J."/>
            <person name="Copetti D."/>
            <person name="Mohd Noor M.I."/>
            <person name="Ong R.C."/>
            <person name="Putra M."/>
            <person name="Sireger I.Z."/>
            <person name="Indrioko S."/>
            <person name="Kosugi Y."/>
            <person name="Izuno A."/>
            <person name="Isagi Y."/>
            <person name="Lee S.L."/>
            <person name="Shimizu K.K."/>
        </authorList>
    </citation>
    <scope>NUCLEOTIDE SEQUENCE [LARGE SCALE GENOMIC DNA]</scope>
    <source>
        <strain evidence="1">214</strain>
    </source>
</reference>
<gene>
    <name evidence="1" type="ORF">SLEP1_g58027</name>
</gene>
<protein>
    <submittedName>
        <fullName evidence="1">Uncharacterized protein</fullName>
    </submittedName>
</protein>
<comment type="caution">
    <text evidence="1">The sequence shown here is derived from an EMBL/GenBank/DDBJ whole genome shotgun (WGS) entry which is preliminary data.</text>
</comment>
<dbReference type="EMBL" id="BPVZ01000491">
    <property type="protein sequence ID" value="GKV51360.1"/>
    <property type="molecule type" value="Genomic_DNA"/>
</dbReference>
<keyword evidence="2" id="KW-1185">Reference proteome</keyword>
<proteinExistence type="predicted"/>